<keyword evidence="4" id="KW-1185">Reference proteome</keyword>
<feature type="compositionally biased region" description="Gly residues" evidence="1">
    <location>
        <begin position="232"/>
        <end position="243"/>
    </location>
</feature>
<feature type="compositionally biased region" description="Basic residues" evidence="1">
    <location>
        <begin position="560"/>
        <end position="569"/>
    </location>
</feature>
<comment type="caution">
    <text evidence="3">The sequence shown here is derived from an EMBL/GenBank/DDBJ whole genome shotgun (WGS) entry which is preliminary data.</text>
</comment>
<feature type="compositionally biased region" description="Pro residues" evidence="1">
    <location>
        <begin position="537"/>
        <end position="547"/>
    </location>
</feature>
<protein>
    <recommendedName>
        <fullName evidence="5">Peptidoglycan binding domain-containing protein</fullName>
    </recommendedName>
</protein>
<keyword evidence="2" id="KW-0812">Transmembrane</keyword>
<feature type="compositionally biased region" description="Gly residues" evidence="1">
    <location>
        <begin position="256"/>
        <end position="302"/>
    </location>
</feature>
<feature type="compositionally biased region" description="Gly residues" evidence="1">
    <location>
        <begin position="314"/>
        <end position="356"/>
    </location>
</feature>
<evidence type="ECO:0000256" key="1">
    <source>
        <dbReference type="SAM" id="MobiDB-lite"/>
    </source>
</evidence>
<evidence type="ECO:0000256" key="2">
    <source>
        <dbReference type="SAM" id="Phobius"/>
    </source>
</evidence>
<organism evidence="3 4">
    <name type="scientific">Streptomyces hokutonensis</name>
    <dbReference type="NCBI Taxonomy" id="1306990"/>
    <lineage>
        <taxon>Bacteria</taxon>
        <taxon>Bacillati</taxon>
        <taxon>Actinomycetota</taxon>
        <taxon>Actinomycetes</taxon>
        <taxon>Kitasatosporales</taxon>
        <taxon>Streptomycetaceae</taxon>
        <taxon>Streptomyces</taxon>
    </lineage>
</organism>
<proteinExistence type="predicted"/>
<feature type="compositionally biased region" description="Gly residues" evidence="1">
    <location>
        <begin position="200"/>
        <end position="219"/>
    </location>
</feature>
<dbReference type="Proteomes" id="UP001601303">
    <property type="component" value="Unassembled WGS sequence"/>
</dbReference>
<feature type="compositionally biased region" description="Low complexity" evidence="1">
    <location>
        <begin position="53"/>
        <end position="63"/>
    </location>
</feature>
<evidence type="ECO:0000313" key="3">
    <source>
        <dbReference type="EMBL" id="MFE9599017.1"/>
    </source>
</evidence>
<dbReference type="RefSeq" id="WP_388104774.1">
    <property type="nucleotide sequence ID" value="NZ_JBIAHM010000003.1"/>
</dbReference>
<feature type="compositionally biased region" description="Low complexity" evidence="1">
    <location>
        <begin position="357"/>
        <end position="375"/>
    </location>
</feature>
<keyword evidence="2" id="KW-1133">Transmembrane helix</keyword>
<accession>A0ABW6M1A6</accession>
<evidence type="ECO:0008006" key="5">
    <source>
        <dbReference type="Google" id="ProtNLM"/>
    </source>
</evidence>
<reference evidence="3 4" key="1">
    <citation type="submission" date="2024-10" db="EMBL/GenBank/DDBJ databases">
        <title>The Natural Products Discovery Center: Release of the First 8490 Sequenced Strains for Exploring Actinobacteria Biosynthetic Diversity.</title>
        <authorList>
            <person name="Kalkreuter E."/>
            <person name="Kautsar S.A."/>
            <person name="Yang D."/>
            <person name="Bader C.D."/>
            <person name="Teijaro C.N."/>
            <person name="Fluegel L."/>
            <person name="Davis C.M."/>
            <person name="Simpson J.R."/>
            <person name="Lauterbach L."/>
            <person name="Steele A.D."/>
            <person name="Gui C."/>
            <person name="Meng S."/>
            <person name="Li G."/>
            <person name="Viehrig K."/>
            <person name="Ye F."/>
            <person name="Su P."/>
            <person name="Kiefer A.F."/>
            <person name="Nichols A."/>
            <person name="Cepeda A.J."/>
            <person name="Yan W."/>
            <person name="Fan B."/>
            <person name="Jiang Y."/>
            <person name="Adhikari A."/>
            <person name="Zheng C.-J."/>
            <person name="Schuster L."/>
            <person name="Cowan T.M."/>
            <person name="Smanski M.J."/>
            <person name="Chevrette M.G."/>
            <person name="De Carvalho L.P.S."/>
            <person name="Shen B."/>
        </authorList>
    </citation>
    <scope>NUCLEOTIDE SEQUENCE [LARGE SCALE GENOMIC DNA]</scope>
    <source>
        <strain evidence="3 4">NPDC006488</strain>
    </source>
</reference>
<feature type="compositionally biased region" description="Gly residues" evidence="1">
    <location>
        <begin position="420"/>
        <end position="482"/>
    </location>
</feature>
<gene>
    <name evidence="3" type="ORF">ACFYNQ_10585</name>
</gene>
<dbReference type="EMBL" id="JBIAHM010000003">
    <property type="protein sequence ID" value="MFE9599017.1"/>
    <property type="molecule type" value="Genomic_DNA"/>
</dbReference>
<feature type="transmembrane region" description="Helical" evidence="2">
    <location>
        <begin position="576"/>
        <end position="597"/>
    </location>
</feature>
<feature type="compositionally biased region" description="Polar residues" evidence="1">
    <location>
        <begin position="84"/>
        <end position="99"/>
    </location>
</feature>
<feature type="compositionally biased region" description="Low complexity" evidence="1">
    <location>
        <begin position="151"/>
        <end position="171"/>
    </location>
</feature>
<name>A0ABW6M1A6_9ACTN</name>
<feature type="region of interest" description="Disordered" evidence="1">
    <location>
        <begin position="1"/>
        <end position="569"/>
    </location>
</feature>
<keyword evidence="2" id="KW-0472">Membrane</keyword>
<sequence>MSRETDTPSSGPDGRGGAAYPSGTPPYGTPAASDDRTDAGRSAAQPEERKTETTLTTRIRINIPGSRPIPPVVVRTPVADTESADGSTTAEVQLPSSALPTGVVEPTAELALPGAEEKTSDWFAPRKSGPGKGSQGGGGTNGAGIPGGSAAGTPSAGTPSTGAPGAARPTGGRPGGVVGAMGLPSASRPGGANGNTNGAGFAGATGGGPVAPGHGGGTGSFDVTEALAAGSLGNGSRPGGGPGEPRRDELPYFSGNGQGEPGGLPGAGGQGGEQGGFPGPGGQDAQGGYPGSNGQGFPGTNGQGARIEQFPGSDGQGIGPGAPAGPGGPSGFNGPNGRGGQGGPEGPAGPTGGPVTGDGLMLPPGPMSGAPGAPSVLSGYVDGPGGPGAAGGPGGPGGLAGPGAPGGPGGAAPGRHAGRGRGPGGPGGPGGAGPGGSGMGPGGPGAGPGGSGMGPGGPGAGPAMGLGGPGTAGGASLPGGGLSDDTAILTPQKLAQPGMPGYGAPADQVSGHTVTSGMPVVPGNGTAPFGTGTHPDGPLPHTPPKLPDPGSTQNAPAAKKAGKSAAKKKKKGRSKLVLLGVGVFVIAGGAYGAGLLMNHTDVPKGTTVLGVDIGGGTRDDAVKKLDDAFGDRVNKPLKLSVGGRTVSLKPDQAGLQFDFATTVSKAATSDYNPVSVIGSLFGQHRVVQPEMPVDEEKLQAALADLGGGSGAGAVTEGTIQFTSGKAVAVYGKAGKAIDAAGSVTAVEEAYRTEVETNTATTVTVPTTTKQPTVTNAEVDREMKAFAEPAMSGLATVKTDTGVTLLLSPKNSLWKFLKVKAVNGKLTDSPDLAALKELYGSLFDDVKITRATGQKTAVTPQEVYIALRGALVSKTDRVGIIDTTPS</sequence>
<evidence type="ECO:0000313" key="4">
    <source>
        <dbReference type="Proteomes" id="UP001601303"/>
    </source>
</evidence>
<feature type="compositionally biased region" description="Gly residues" evidence="1">
    <location>
        <begin position="382"/>
        <end position="412"/>
    </location>
</feature>
<feature type="compositionally biased region" description="Gly residues" evidence="1">
    <location>
        <begin position="130"/>
        <end position="150"/>
    </location>
</feature>